<dbReference type="OrthoDB" id="5460177at2"/>
<evidence type="ECO:0000313" key="2">
    <source>
        <dbReference type="EMBL" id="BBD08760.1"/>
    </source>
</evidence>
<reference evidence="2 3" key="1">
    <citation type="journal article" date="2018" name="Sci. Adv.">
        <title>Multi-heme cytochromes provide a pathway for survival in energy-limited environments.</title>
        <authorList>
            <person name="Deng X."/>
            <person name="Dohmae N."/>
            <person name="Nealson K.H."/>
            <person name="Hashimoto K."/>
            <person name="Okamoto A."/>
        </authorList>
    </citation>
    <scope>NUCLEOTIDE SEQUENCE [LARGE SCALE GENOMIC DNA]</scope>
    <source>
        <strain evidence="2 3">IS5</strain>
    </source>
</reference>
<organism evidence="2 3">
    <name type="scientific">Desulfovibrio ferrophilus</name>
    <dbReference type="NCBI Taxonomy" id="241368"/>
    <lineage>
        <taxon>Bacteria</taxon>
        <taxon>Pseudomonadati</taxon>
        <taxon>Thermodesulfobacteriota</taxon>
        <taxon>Desulfovibrionia</taxon>
        <taxon>Desulfovibrionales</taxon>
        <taxon>Desulfovibrionaceae</taxon>
        <taxon>Desulfovibrio</taxon>
    </lineage>
</organism>
<name>A0A2Z6AZY1_9BACT</name>
<sequence>MTTDQDARLLLARIDERVKAIMEDVADLRRTRRCHTHSEKLRNLERVVYGLMMVSFGLLGRAIYELLS</sequence>
<evidence type="ECO:0000256" key="1">
    <source>
        <dbReference type="SAM" id="Phobius"/>
    </source>
</evidence>
<keyword evidence="1" id="KW-0812">Transmembrane</keyword>
<evidence type="ECO:0000313" key="3">
    <source>
        <dbReference type="Proteomes" id="UP000269883"/>
    </source>
</evidence>
<feature type="transmembrane region" description="Helical" evidence="1">
    <location>
        <begin position="47"/>
        <end position="64"/>
    </location>
</feature>
<keyword evidence="3" id="KW-1185">Reference proteome</keyword>
<accession>A0A2Z6AZY1</accession>
<keyword evidence="1" id="KW-1133">Transmembrane helix</keyword>
<keyword evidence="1" id="KW-0472">Membrane</keyword>
<gene>
    <name evidence="2" type="ORF">DFE_2034</name>
</gene>
<dbReference type="Proteomes" id="UP000269883">
    <property type="component" value="Chromosome"/>
</dbReference>
<dbReference type="RefSeq" id="WP_126379132.1">
    <property type="nucleotide sequence ID" value="NZ_AP017378.1"/>
</dbReference>
<proteinExistence type="predicted"/>
<dbReference type="KEGG" id="dfl:DFE_2034"/>
<dbReference type="AlphaFoldDB" id="A0A2Z6AZY1"/>
<dbReference type="EMBL" id="AP017378">
    <property type="protein sequence ID" value="BBD08760.1"/>
    <property type="molecule type" value="Genomic_DNA"/>
</dbReference>
<protein>
    <submittedName>
        <fullName evidence="2">Uncharacterized protein</fullName>
    </submittedName>
</protein>